<accession>A0A1E7L8W5</accession>
<gene>
    <name evidence="2" type="ORF">AN218_07175</name>
</gene>
<feature type="region of interest" description="Disordered" evidence="1">
    <location>
        <begin position="107"/>
        <end position="165"/>
    </location>
</feature>
<evidence type="ECO:0000256" key="1">
    <source>
        <dbReference type="SAM" id="MobiDB-lite"/>
    </source>
</evidence>
<comment type="caution">
    <text evidence="2">The sequence shown here is derived from an EMBL/GenBank/DDBJ whole genome shotgun (WGS) entry which is preliminary data.</text>
</comment>
<dbReference type="AlphaFoldDB" id="A0A1E7L8W5"/>
<sequence>QSRTLASAGLITDPASPRAGVGACAGRPGCARSLADVRADATALTGPGPLPVYWSGCERRCGRPRGDRVEAVAEPSGYRVSLVRNGHIVRTSALTDRAGVAAEVAAARTGGSAGEVGRPTDPARDAASAQVTEPVRESGPVPEPVPESAGSGGPAVPTVPAAVER</sequence>
<dbReference type="PATRIC" id="fig|518642.10.peg.1644"/>
<name>A0A1E7L8W5_9ACTN</name>
<feature type="non-terminal residue" evidence="2">
    <location>
        <position position="1"/>
    </location>
</feature>
<reference evidence="2 3" key="1">
    <citation type="journal article" date="2016" name="Front. Microbiol.">
        <title>Comparative Genomics Analysis of Streptomyces Species Reveals Their Adaptation to the Marine Environment and Their Diversity at the Genomic Level.</title>
        <authorList>
            <person name="Tian X."/>
            <person name="Zhang Z."/>
            <person name="Yang T."/>
            <person name="Chen M."/>
            <person name="Li J."/>
            <person name="Chen F."/>
            <person name="Yang J."/>
            <person name="Li W."/>
            <person name="Zhang B."/>
            <person name="Zhang Z."/>
            <person name="Wu J."/>
            <person name="Zhang C."/>
            <person name="Long L."/>
            <person name="Xiao J."/>
        </authorList>
    </citation>
    <scope>NUCLEOTIDE SEQUENCE [LARGE SCALE GENOMIC DNA]</scope>
    <source>
        <strain evidence="2 3">SCSIO 10429</strain>
    </source>
</reference>
<evidence type="ECO:0000313" key="3">
    <source>
        <dbReference type="Proteomes" id="UP000176005"/>
    </source>
</evidence>
<evidence type="ECO:0008006" key="4">
    <source>
        <dbReference type="Google" id="ProtNLM"/>
    </source>
</evidence>
<proteinExistence type="predicted"/>
<keyword evidence="3" id="KW-1185">Reference proteome</keyword>
<dbReference type="EMBL" id="LJGW01000126">
    <property type="protein sequence ID" value="OEV12657.1"/>
    <property type="molecule type" value="Genomic_DNA"/>
</dbReference>
<organism evidence="2 3">
    <name type="scientific">Streptomyces nanshensis</name>
    <dbReference type="NCBI Taxonomy" id="518642"/>
    <lineage>
        <taxon>Bacteria</taxon>
        <taxon>Bacillati</taxon>
        <taxon>Actinomycetota</taxon>
        <taxon>Actinomycetes</taxon>
        <taxon>Kitasatosporales</taxon>
        <taxon>Streptomycetaceae</taxon>
        <taxon>Streptomyces</taxon>
    </lineage>
</organism>
<evidence type="ECO:0000313" key="2">
    <source>
        <dbReference type="EMBL" id="OEV12657.1"/>
    </source>
</evidence>
<dbReference type="Proteomes" id="UP000176005">
    <property type="component" value="Unassembled WGS sequence"/>
</dbReference>
<protein>
    <recommendedName>
        <fullName evidence="4">Cobalamin biosynthesis protein CobG</fullName>
    </recommendedName>
</protein>